<comment type="similarity">
    <text evidence="1 5 6">Belongs to the universal ribosomal protein uS9 family.</text>
</comment>
<feature type="region of interest" description="Disordered" evidence="7">
    <location>
        <begin position="1"/>
        <end position="32"/>
    </location>
</feature>
<gene>
    <name evidence="5" type="primary">rpsI</name>
    <name evidence="8" type="ORF">UX27_C0002G0016</name>
</gene>
<feature type="compositionally biased region" description="Basic and acidic residues" evidence="7">
    <location>
        <begin position="1"/>
        <end position="14"/>
    </location>
</feature>
<dbReference type="InterPro" id="IPR020574">
    <property type="entry name" value="Ribosomal_uS9_CS"/>
</dbReference>
<dbReference type="GO" id="GO:0003735">
    <property type="term" value="F:structural constituent of ribosome"/>
    <property type="evidence" value="ECO:0007669"/>
    <property type="project" value="InterPro"/>
</dbReference>
<comment type="caution">
    <text evidence="8">The sequence shown here is derived from an EMBL/GenBank/DDBJ whole genome shotgun (WGS) entry which is preliminary data.</text>
</comment>
<dbReference type="EMBL" id="LCLO01000002">
    <property type="protein sequence ID" value="KKU19599.1"/>
    <property type="molecule type" value="Genomic_DNA"/>
</dbReference>
<organism evidence="8 9">
    <name type="scientific">Candidatus Azambacteria bacterium GW2011_GWA2_45_90</name>
    <dbReference type="NCBI Taxonomy" id="1618614"/>
    <lineage>
        <taxon>Bacteria</taxon>
        <taxon>Candidatus Azamiibacteriota</taxon>
    </lineage>
</organism>
<evidence type="ECO:0000256" key="5">
    <source>
        <dbReference type="HAMAP-Rule" id="MF_00532"/>
    </source>
</evidence>
<dbReference type="HAMAP" id="MF_00532_B">
    <property type="entry name" value="Ribosomal_uS9_B"/>
    <property type="match status" value="1"/>
</dbReference>
<reference evidence="8 9" key="1">
    <citation type="journal article" date="2015" name="Nature">
        <title>rRNA introns, odd ribosomes, and small enigmatic genomes across a large radiation of phyla.</title>
        <authorList>
            <person name="Brown C.T."/>
            <person name="Hug L.A."/>
            <person name="Thomas B.C."/>
            <person name="Sharon I."/>
            <person name="Castelle C.J."/>
            <person name="Singh A."/>
            <person name="Wilkins M.J."/>
            <person name="Williams K.H."/>
            <person name="Banfield J.F."/>
        </authorList>
    </citation>
    <scope>NUCLEOTIDE SEQUENCE [LARGE SCALE GENOMIC DNA]</scope>
</reference>
<dbReference type="PROSITE" id="PS00360">
    <property type="entry name" value="RIBOSOMAL_S9"/>
    <property type="match status" value="1"/>
</dbReference>
<dbReference type="InterPro" id="IPR023035">
    <property type="entry name" value="Ribosomal_uS9_bac/plastid"/>
</dbReference>
<feature type="compositionally biased region" description="Basic and acidic residues" evidence="7">
    <location>
        <begin position="138"/>
        <end position="147"/>
    </location>
</feature>
<sequence length="162" mass="18390">MTEEIKETTEEIKPKASAKRTAKKAAVSAAPPKPEKYYEAVGRRKTAIARVRLFTKGTGISVNDKPYDEYFPLVELQKIAEAPLRKMKVSDKFKVSVKVLGGGSRGQAEATRHGISRVLVKFNEDFRKRLKKAGFLTRDPREKERKKYGLKGARRAPQWSKR</sequence>
<keyword evidence="3 5" id="KW-0687">Ribonucleoprotein</keyword>
<evidence type="ECO:0000313" key="8">
    <source>
        <dbReference type="EMBL" id="KKU19599.1"/>
    </source>
</evidence>
<evidence type="ECO:0000256" key="3">
    <source>
        <dbReference type="ARBA" id="ARBA00023274"/>
    </source>
</evidence>
<dbReference type="PATRIC" id="fig|1618614.3.peg.31"/>
<evidence type="ECO:0000256" key="1">
    <source>
        <dbReference type="ARBA" id="ARBA00005251"/>
    </source>
</evidence>
<dbReference type="Pfam" id="PF00380">
    <property type="entry name" value="Ribosomal_S9"/>
    <property type="match status" value="1"/>
</dbReference>
<feature type="region of interest" description="Disordered" evidence="7">
    <location>
        <begin position="136"/>
        <end position="162"/>
    </location>
</feature>
<dbReference type="FunFam" id="3.30.230.10:FF:000001">
    <property type="entry name" value="30S ribosomal protein S9"/>
    <property type="match status" value="1"/>
</dbReference>
<name>A0A0G1NGD0_9BACT</name>
<dbReference type="AlphaFoldDB" id="A0A0G1NGD0"/>
<feature type="compositionally biased region" description="Basic residues" evidence="7">
    <location>
        <begin position="148"/>
        <end position="162"/>
    </location>
</feature>
<dbReference type="GO" id="GO:0003723">
    <property type="term" value="F:RNA binding"/>
    <property type="evidence" value="ECO:0007669"/>
    <property type="project" value="TreeGrafter"/>
</dbReference>
<evidence type="ECO:0000256" key="6">
    <source>
        <dbReference type="RuleBase" id="RU003815"/>
    </source>
</evidence>
<dbReference type="InterPro" id="IPR000754">
    <property type="entry name" value="Ribosomal_uS9"/>
</dbReference>
<dbReference type="InterPro" id="IPR020568">
    <property type="entry name" value="Ribosomal_Su5_D2-typ_SF"/>
</dbReference>
<dbReference type="GO" id="GO:0022627">
    <property type="term" value="C:cytosolic small ribosomal subunit"/>
    <property type="evidence" value="ECO:0007669"/>
    <property type="project" value="TreeGrafter"/>
</dbReference>
<dbReference type="PANTHER" id="PTHR21569:SF1">
    <property type="entry name" value="SMALL RIBOSOMAL SUBUNIT PROTEIN US9M"/>
    <property type="match status" value="1"/>
</dbReference>
<evidence type="ECO:0000256" key="7">
    <source>
        <dbReference type="SAM" id="MobiDB-lite"/>
    </source>
</evidence>
<evidence type="ECO:0000256" key="2">
    <source>
        <dbReference type="ARBA" id="ARBA00022980"/>
    </source>
</evidence>
<proteinExistence type="inferred from homology"/>
<dbReference type="Proteomes" id="UP000034644">
    <property type="component" value="Unassembled WGS sequence"/>
</dbReference>
<protein>
    <recommendedName>
        <fullName evidence="4 5">Small ribosomal subunit protein uS9</fullName>
    </recommendedName>
</protein>
<evidence type="ECO:0000256" key="4">
    <source>
        <dbReference type="ARBA" id="ARBA00035259"/>
    </source>
</evidence>
<dbReference type="Gene3D" id="3.30.230.10">
    <property type="match status" value="1"/>
</dbReference>
<evidence type="ECO:0000313" key="9">
    <source>
        <dbReference type="Proteomes" id="UP000034644"/>
    </source>
</evidence>
<accession>A0A0G1NGD0</accession>
<dbReference type="PANTHER" id="PTHR21569">
    <property type="entry name" value="RIBOSOMAL PROTEIN S9"/>
    <property type="match status" value="1"/>
</dbReference>
<keyword evidence="2 5" id="KW-0689">Ribosomal protein</keyword>
<dbReference type="NCBIfam" id="NF001099">
    <property type="entry name" value="PRK00132.1"/>
    <property type="match status" value="1"/>
</dbReference>
<dbReference type="SUPFAM" id="SSF54211">
    <property type="entry name" value="Ribosomal protein S5 domain 2-like"/>
    <property type="match status" value="1"/>
</dbReference>
<dbReference type="InterPro" id="IPR014721">
    <property type="entry name" value="Ribsml_uS5_D2-typ_fold_subgr"/>
</dbReference>
<dbReference type="GO" id="GO:0006412">
    <property type="term" value="P:translation"/>
    <property type="evidence" value="ECO:0007669"/>
    <property type="project" value="UniProtKB-UniRule"/>
</dbReference>